<accession>A0AB39I6I9</accession>
<reference evidence="2" key="1">
    <citation type="submission" date="2024-07" db="EMBL/GenBank/DDBJ databases">
        <title>Identification and characteristics of a novel species of coltsfoot's symbiotic bacteria.</title>
        <authorList>
            <person name="Juszczyk A."/>
            <person name="Jasielczuk I."/>
            <person name="Gurgul A."/>
            <person name="Rogala M."/>
            <person name="Kowalczyk A."/>
            <person name="Szmatola T."/>
            <person name="Kosecka-Strojek M."/>
            <person name="Arent Z."/>
            <person name="Latowski D."/>
        </authorList>
    </citation>
    <scope>NUCLEOTIDE SEQUENCE</scope>
    <source>
        <strain evidence="2">Hg7Tf</strain>
    </source>
</reference>
<feature type="domain" description="DUF4123" evidence="1">
    <location>
        <begin position="20"/>
        <end position="143"/>
    </location>
</feature>
<sequence length="277" mass="31073">MIQPTASPFKAPVARGIQCVILDASFDSNLQAHIEQAKTSSAQCCVPLFDNTPYSALQSAGPFALLCPQPGALLEYANALLEQADAGCVAYLKDEQSIKQAVDHWRSLLTVSTDDSPAQMMRFFEPRWLEPLLSSLDETELAQFMGPVTDIVWRNELGWRHQAHPHLPLEPEVQASGWLHLGHKRQAVMDQQRLKVLAGRFAQDYQAALPIPDPVTFVYRQLRAAQQAGYLQLAEQERWLRLSLSKGDDFWSRSPHSEWLAREDLSLGDKLVGLECL</sequence>
<gene>
    <name evidence="2" type="ORF">AB4Y39_06755</name>
</gene>
<dbReference type="Pfam" id="PF13503">
    <property type="entry name" value="DUF4123"/>
    <property type="match status" value="1"/>
</dbReference>
<organism evidence="2">
    <name type="scientific">Pseudomonas sp. Hg7Tf</name>
    <dbReference type="NCBI Taxonomy" id="3236988"/>
    <lineage>
        <taxon>Bacteria</taxon>
        <taxon>Pseudomonadati</taxon>
        <taxon>Pseudomonadota</taxon>
        <taxon>Gammaproteobacteria</taxon>
        <taxon>Pseudomonadales</taxon>
        <taxon>Pseudomonadaceae</taxon>
        <taxon>Pseudomonas</taxon>
    </lineage>
</organism>
<evidence type="ECO:0000259" key="1">
    <source>
        <dbReference type="Pfam" id="PF13503"/>
    </source>
</evidence>
<protein>
    <submittedName>
        <fullName evidence="2">DUF4123 domain-containing protein</fullName>
    </submittedName>
</protein>
<proteinExistence type="predicted"/>
<dbReference type="RefSeq" id="WP_101291770.1">
    <property type="nucleotide sequence ID" value="NZ_CP162607.1"/>
</dbReference>
<dbReference type="AlphaFoldDB" id="A0AB39I6I9"/>
<name>A0AB39I6I9_9PSED</name>
<dbReference type="EMBL" id="CP162607">
    <property type="protein sequence ID" value="XDK38355.1"/>
    <property type="molecule type" value="Genomic_DNA"/>
</dbReference>
<dbReference type="InterPro" id="IPR025391">
    <property type="entry name" value="DUF4123"/>
</dbReference>
<evidence type="ECO:0000313" key="2">
    <source>
        <dbReference type="EMBL" id="XDK38355.1"/>
    </source>
</evidence>